<organism evidence="2 3">
    <name type="scientific">Dyadobacter luteus</name>
    <dbReference type="NCBI Taxonomy" id="2259619"/>
    <lineage>
        <taxon>Bacteria</taxon>
        <taxon>Pseudomonadati</taxon>
        <taxon>Bacteroidota</taxon>
        <taxon>Cytophagia</taxon>
        <taxon>Cytophagales</taxon>
        <taxon>Spirosomataceae</taxon>
        <taxon>Dyadobacter</taxon>
    </lineage>
</organism>
<keyword evidence="1" id="KW-0472">Membrane</keyword>
<dbReference type="Proteomes" id="UP000256373">
    <property type="component" value="Unassembled WGS sequence"/>
</dbReference>
<evidence type="ECO:0008006" key="4">
    <source>
        <dbReference type="Google" id="ProtNLM"/>
    </source>
</evidence>
<dbReference type="EMBL" id="QNUL01000022">
    <property type="protein sequence ID" value="REA58160.1"/>
    <property type="molecule type" value="Genomic_DNA"/>
</dbReference>
<name>A0A3D8Y5Y2_9BACT</name>
<evidence type="ECO:0000313" key="3">
    <source>
        <dbReference type="Proteomes" id="UP000256373"/>
    </source>
</evidence>
<evidence type="ECO:0000313" key="2">
    <source>
        <dbReference type="EMBL" id="REA58160.1"/>
    </source>
</evidence>
<feature type="transmembrane region" description="Helical" evidence="1">
    <location>
        <begin position="27"/>
        <end position="44"/>
    </location>
</feature>
<accession>A0A3D8Y5Y2</accession>
<feature type="transmembrane region" description="Helical" evidence="1">
    <location>
        <begin position="64"/>
        <end position="83"/>
    </location>
</feature>
<keyword evidence="1" id="KW-1133">Transmembrane helix</keyword>
<proteinExistence type="predicted"/>
<keyword evidence="1" id="KW-0812">Transmembrane</keyword>
<keyword evidence="3" id="KW-1185">Reference proteome</keyword>
<sequence length="89" mass="10232">MKTLLKILYNYYSKGGQEDMPWVRTKLVFLVLLVLVTIFPILSIPESRIRDHKIKNKYLVKNGISILVCLVSVVFFISSYLLLKSAGEI</sequence>
<evidence type="ECO:0000256" key="1">
    <source>
        <dbReference type="SAM" id="Phobius"/>
    </source>
</evidence>
<reference evidence="2 3" key="1">
    <citation type="submission" date="2018-07" db="EMBL/GenBank/DDBJ databases">
        <title>Dyadobacter roseus sp. nov., isolated from rose rhizosphere soil.</title>
        <authorList>
            <person name="Chen L."/>
        </authorList>
    </citation>
    <scope>NUCLEOTIDE SEQUENCE [LARGE SCALE GENOMIC DNA]</scope>
    <source>
        <strain evidence="2 3">RS19</strain>
    </source>
</reference>
<dbReference type="AlphaFoldDB" id="A0A3D8Y5Y2"/>
<protein>
    <recommendedName>
        <fullName evidence="4">DUF1648 domain-containing protein</fullName>
    </recommendedName>
</protein>
<comment type="caution">
    <text evidence="2">The sequence shown here is derived from an EMBL/GenBank/DDBJ whole genome shotgun (WGS) entry which is preliminary data.</text>
</comment>
<gene>
    <name evidence="2" type="ORF">DSL64_21370</name>
</gene>